<protein>
    <submittedName>
        <fullName evidence="1">Uncharacterized protein</fullName>
    </submittedName>
</protein>
<dbReference type="EMBL" id="JACVVK020000032">
    <property type="protein sequence ID" value="KAK7501246.1"/>
    <property type="molecule type" value="Genomic_DNA"/>
</dbReference>
<gene>
    <name evidence="1" type="ORF">BaRGS_00007371</name>
</gene>
<reference evidence="1 2" key="1">
    <citation type="journal article" date="2023" name="Sci. Data">
        <title>Genome assembly of the Korean intertidal mud-creeper Batillaria attramentaria.</title>
        <authorList>
            <person name="Patra A.K."/>
            <person name="Ho P.T."/>
            <person name="Jun S."/>
            <person name="Lee S.J."/>
            <person name="Kim Y."/>
            <person name="Won Y.J."/>
        </authorList>
    </citation>
    <scope>NUCLEOTIDE SEQUENCE [LARGE SCALE GENOMIC DNA]</scope>
    <source>
        <strain evidence="1">Wonlab-2016</strain>
    </source>
</reference>
<proteinExistence type="predicted"/>
<accession>A0ABD0LPR6</accession>
<keyword evidence="2" id="KW-1185">Reference proteome</keyword>
<dbReference type="Proteomes" id="UP001519460">
    <property type="component" value="Unassembled WGS sequence"/>
</dbReference>
<organism evidence="1 2">
    <name type="scientific">Batillaria attramentaria</name>
    <dbReference type="NCBI Taxonomy" id="370345"/>
    <lineage>
        <taxon>Eukaryota</taxon>
        <taxon>Metazoa</taxon>
        <taxon>Spiralia</taxon>
        <taxon>Lophotrochozoa</taxon>
        <taxon>Mollusca</taxon>
        <taxon>Gastropoda</taxon>
        <taxon>Caenogastropoda</taxon>
        <taxon>Sorbeoconcha</taxon>
        <taxon>Cerithioidea</taxon>
        <taxon>Batillariidae</taxon>
        <taxon>Batillaria</taxon>
    </lineage>
</organism>
<comment type="caution">
    <text evidence="1">The sequence shown here is derived from an EMBL/GenBank/DDBJ whole genome shotgun (WGS) entry which is preliminary data.</text>
</comment>
<evidence type="ECO:0000313" key="2">
    <source>
        <dbReference type="Proteomes" id="UP001519460"/>
    </source>
</evidence>
<evidence type="ECO:0000313" key="1">
    <source>
        <dbReference type="EMBL" id="KAK7501246.1"/>
    </source>
</evidence>
<name>A0ABD0LPR6_9CAEN</name>
<feature type="non-terminal residue" evidence="1">
    <location>
        <position position="1"/>
    </location>
</feature>
<sequence>PNGQRQSGTGYTLQQRTCRHQQDSCARRLDVHGTPRSTWLSWSFISSAHPPRFLADSPTDVCGHLRLIMLHGPSLISESASWKVGFGRCLGSVRQIVLAGDKLTSASLQRAACMAFPTPRPPGAHAFPLQVSLPFISTSLINNKLSW</sequence>
<dbReference type="AlphaFoldDB" id="A0ABD0LPR6"/>